<dbReference type="PANTHER" id="PTHR13047">
    <property type="entry name" value="PRE-MRNA CLEAVAGE FACTOR IM, 25KD SUBUNIT"/>
    <property type="match status" value="1"/>
</dbReference>
<feature type="compositionally biased region" description="Basic and acidic residues" evidence="1">
    <location>
        <begin position="507"/>
        <end position="516"/>
    </location>
</feature>
<feature type="chain" id="PRO_5020199853" description="Cleavage and polyadenylation specificity factor subunit 5" evidence="2">
    <location>
        <begin position="21"/>
        <end position="516"/>
    </location>
</feature>
<dbReference type="SUPFAM" id="SSF75005">
    <property type="entry name" value="Arabinanase/levansucrase/invertase"/>
    <property type="match status" value="1"/>
</dbReference>
<dbReference type="PROSITE" id="PS51257">
    <property type="entry name" value="PROKAR_LIPOPROTEIN"/>
    <property type="match status" value="1"/>
</dbReference>
<dbReference type="InterPro" id="IPR023296">
    <property type="entry name" value="Glyco_hydro_beta-prop_sf"/>
</dbReference>
<feature type="signal peptide" evidence="2">
    <location>
        <begin position="1"/>
        <end position="20"/>
    </location>
</feature>
<dbReference type="OrthoDB" id="277288at2759"/>
<reference evidence="3 4" key="1">
    <citation type="submission" date="2018-06" db="EMBL/GenBank/DDBJ databases">
        <title>Complete Genomes of Monosporascus.</title>
        <authorList>
            <person name="Robinson A.J."/>
            <person name="Natvig D.O."/>
        </authorList>
    </citation>
    <scope>NUCLEOTIDE SEQUENCE [LARGE SCALE GENOMIC DNA]</scope>
    <source>
        <strain evidence="3 4">CBS 110550</strain>
    </source>
</reference>
<sequence length="516" mass="57384">MQLPTIKRFVFVLGIGLVACLPSGDILDEFPKGYATSSNNKRIPIAESEDSVNWKFLNKDALPDLPSWIDNNDRGLWAPDVFRDDKGHYIMYCAIDANAFDDGNQRWIMWKVDGNALGGATTCTGGKKSSDYKPTPIKIQKVARDGITLQGSPKTILNHNGASDDGLVEGPAMYKIHADQYVLFFRAGVLAQSGGSLSIYGPGHMDIDKGEYVAFHGRTAPGKPEGLEEVHVHWPYQLRTTVADTDTPLTMSTVTGIALQSSHPPTIPLPFNANQPETIRLYPLSNYTFGVKETQPEEDPSVIARLKRLEEHYGAHGMRRTCEGILVCHEHNHPHILMLQIANAFFKLPGDYLRPEDEEVEGFKARLDERLAPVGRLGEGEEAGDWQIGDCLAQWWRPNFETFMYPFIPGHVTRPKECKKLYFIQLPKSKVLSVPKNMKLLAVPLFELYDNTARYGPQLSAIPHLLSRYNFEFVNENGEVVAATPGSGPEGYKPKTKVLAGGDEDMNDVKDENGTS</sequence>
<dbReference type="EMBL" id="QJNU01000339">
    <property type="protein sequence ID" value="RYP01890.1"/>
    <property type="molecule type" value="Genomic_DNA"/>
</dbReference>
<dbReference type="FunFam" id="3.90.79.10:FF:000005">
    <property type="entry name" value="Cleavage and polyadenylation specificity factor subunit 5"/>
    <property type="match status" value="1"/>
</dbReference>
<keyword evidence="2" id="KW-0732">Signal</keyword>
<evidence type="ECO:0000256" key="2">
    <source>
        <dbReference type="SAM" id="SignalP"/>
    </source>
</evidence>
<feature type="region of interest" description="Disordered" evidence="1">
    <location>
        <begin position="484"/>
        <end position="516"/>
    </location>
</feature>
<accession>A0A4Q4T981</accession>
<evidence type="ECO:0000313" key="4">
    <source>
        <dbReference type="Proteomes" id="UP000293360"/>
    </source>
</evidence>
<name>A0A4Q4T981_9PEZI</name>
<dbReference type="CDD" id="cd18871">
    <property type="entry name" value="NUDIX_Cfim25_Nudt21"/>
    <property type="match status" value="1"/>
</dbReference>
<evidence type="ECO:0000256" key="1">
    <source>
        <dbReference type="SAM" id="MobiDB-lite"/>
    </source>
</evidence>
<dbReference type="Gene3D" id="2.115.10.20">
    <property type="entry name" value="Glycosyl hydrolase domain, family 43"/>
    <property type="match status" value="2"/>
</dbReference>
<dbReference type="InterPro" id="IPR016706">
    <property type="entry name" value="Cleav_polyA_spec_factor_su5"/>
</dbReference>
<dbReference type="Pfam" id="PF13869">
    <property type="entry name" value="NUDIX_2"/>
    <property type="match status" value="1"/>
</dbReference>
<evidence type="ECO:0008006" key="5">
    <source>
        <dbReference type="Google" id="ProtNLM"/>
    </source>
</evidence>
<dbReference type="GO" id="GO:0005849">
    <property type="term" value="C:mRNA cleavage factor complex"/>
    <property type="evidence" value="ECO:0007669"/>
    <property type="project" value="InterPro"/>
</dbReference>
<evidence type="ECO:0000313" key="3">
    <source>
        <dbReference type="EMBL" id="RYP01890.1"/>
    </source>
</evidence>
<dbReference type="GO" id="GO:0003729">
    <property type="term" value="F:mRNA binding"/>
    <property type="evidence" value="ECO:0007669"/>
    <property type="project" value="InterPro"/>
</dbReference>
<gene>
    <name evidence="3" type="ORF">DL764_006037</name>
</gene>
<protein>
    <recommendedName>
        <fullName evidence="5">Cleavage and polyadenylation specificity factor subunit 5</fullName>
    </recommendedName>
</protein>
<dbReference type="GO" id="GO:0031124">
    <property type="term" value="P:mRNA 3'-end processing"/>
    <property type="evidence" value="ECO:0007669"/>
    <property type="project" value="InterPro"/>
</dbReference>
<comment type="caution">
    <text evidence="3">The sequence shown here is derived from an EMBL/GenBank/DDBJ whole genome shotgun (WGS) entry which is preliminary data.</text>
</comment>
<dbReference type="STRING" id="155417.A0A4Q4T981"/>
<keyword evidence="4" id="KW-1185">Reference proteome</keyword>
<dbReference type="Gene3D" id="3.90.79.10">
    <property type="entry name" value="Nucleoside Triphosphate Pyrophosphohydrolase"/>
    <property type="match status" value="1"/>
</dbReference>
<dbReference type="Proteomes" id="UP000293360">
    <property type="component" value="Unassembled WGS sequence"/>
</dbReference>
<dbReference type="AlphaFoldDB" id="A0A4Q4T981"/>
<proteinExistence type="predicted"/>
<organism evidence="3 4">
    <name type="scientific">Monosporascus ibericus</name>
    <dbReference type="NCBI Taxonomy" id="155417"/>
    <lineage>
        <taxon>Eukaryota</taxon>
        <taxon>Fungi</taxon>
        <taxon>Dikarya</taxon>
        <taxon>Ascomycota</taxon>
        <taxon>Pezizomycotina</taxon>
        <taxon>Sordariomycetes</taxon>
        <taxon>Xylariomycetidae</taxon>
        <taxon>Xylariales</taxon>
        <taxon>Xylariales incertae sedis</taxon>
        <taxon>Monosporascus</taxon>
    </lineage>
</organism>